<dbReference type="EMBL" id="JAHCVI010000005">
    <property type="protein sequence ID" value="KAG7284730.1"/>
    <property type="molecule type" value="Genomic_DNA"/>
</dbReference>
<accession>A0AAD4HVW1</accession>
<feature type="compositionally biased region" description="Basic and acidic residues" evidence="1">
    <location>
        <begin position="83"/>
        <end position="95"/>
    </location>
</feature>
<feature type="region of interest" description="Disordered" evidence="1">
    <location>
        <begin position="28"/>
        <end position="95"/>
    </location>
</feature>
<evidence type="ECO:0000313" key="3">
    <source>
        <dbReference type="Proteomes" id="UP001197093"/>
    </source>
</evidence>
<feature type="compositionally biased region" description="Polar residues" evidence="1">
    <location>
        <begin position="65"/>
        <end position="82"/>
    </location>
</feature>
<comment type="caution">
    <text evidence="2">The sequence shown here is derived from an EMBL/GenBank/DDBJ whole genome shotgun (WGS) entry which is preliminary data.</text>
</comment>
<keyword evidence="3" id="KW-1185">Reference proteome</keyword>
<reference evidence="2" key="1">
    <citation type="submission" date="2023-02" db="EMBL/GenBank/DDBJ databases">
        <authorList>
            <person name="Palmer J.M."/>
        </authorList>
    </citation>
    <scope>NUCLEOTIDE SEQUENCE</scope>
    <source>
        <strain evidence="2">FW57</strain>
    </source>
</reference>
<dbReference type="Proteomes" id="UP001197093">
    <property type="component" value="Unassembled WGS sequence"/>
</dbReference>
<protein>
    <submittedName>
        <fullName evidence="2">Uncharacterized protein</fullName>
    </submittedName>
</protein>
<evidence type="ECO:0000313" key="2">
    <source>
        <dbReference type="EMBL" id="KAG7284730.1"/>
    </source>
</evidence>
<sequence>MSNMWASRKVPLMVAGGIFAGLLYSTYGANQQPRPRTTHEASSQTPVSETLQGIAGSGGPRARATTASPRDTRIYSSDPSSASKRDATKVKGAGE</sequence>
<name>A0AAD4HVW1_9PEZI</name>
<organism evidence="2 3">
    <name type="scientific">Staphylotrichum longicolle</name>
    <dbReference type="NCBI Taxonomy" id="669026"/>
    <lineage>
        <taxon>Eukaryota</taxon>
        <taxon>Fungi</taxon>
        <taxon>Dikarya</taxon>
        <taxon>Ascomycota</taxon>
        <taxon>Pezizomycotina</taxon>
        <taxon>Sordariomycetes</taxon>
        <taxon>Sordariomycetidae</taxon>
        <taxon>Sordariales</taxon>
        <taxon>Chaetomiaceae</taxon>
        <taxon>Staphylotrichum</taxon>
    </lineage>
</organism>
<proteinExistence type="predicted"/>
<evidence type="ECO:0000256" key="1">
    <source>
        <dbReference type="SAM" id="MobiDB-lite"/>
    </source>
</evidence>
<feature type="compositionally biased region" description="Polar residues" evidence="1">
    <location>
        <begin position="28"/>
        <end position="51"/>
    </location>
</feature>
<gene>
    <name evidence="2" type="ORF">NEMBOFW57_009340</name>
</gene>
<dbReference type="AlphaFoldDB" id="A0AAD4HVW1"/>